<dbReference type="EMBL" id="KV722408">
    <property type="protein sequence ID" value="OCH90269.1"/>
    <property type="molecule type" value="Genomic_DNA"/>
</dbReference>
<evidence type="ECO:0000256" key="1">
    <source>
        <dbReference type="ARBA" id="ARBA00038473"/>
    </source>
</evidence>
<evidence type="ECO:0000313" key="5">
    <source>
        <dbReference type="Proteomes" id="UP000250043"/>
    </source>
</evidence>
<dbReference type="OrthoDB" id="428260at2759"/>
<dbReference type="AlphaFoldDB" id="A0A8E2AY06"/>
<name>A0A8E2AY06_9APHY</name>
<protein>
    <submittedName>
        <fullName evidence="4">Beta-lactamase/transpeptidase-like protein</fullName>
    </submittedName>
</protein>
<dbReference type="Gene3D" id="3.40.710.10">
    <property type="entry name" value="DD-peptidase/beta-lactamase superfamily"/>
    <property type="match status" value="1"/>
</dbReference>
<feature type="chain" id="PRO_5034213498" evidence="2">
    <location>
        <begin position="18"/>
        <end position="569"/>
    </location>
</feature>
<keyword evidence="2" id="KW-0732">Signal</keyword>
<dbReference type="Proteomes" id="UP000250043">
    <property type="component" value="Unassembled WGS sequence"/>
</dbReference>
<organism evidence="4 5">
    <name type="scientific">Obba rivulosa</name>
    <dbReference type="NCBI Taxonomy" id="1052685"/>
    <lineage>
        <taxon>Eukaryota</taxon>
        <taxon>Fungi</taxon>
        <taxon>Dikarya</taxon>
        <taxon>Basidiomycota</taxon>
        <taxon>Agaricomycotina</taxon>
        <taxon>Agaricomycetes</taxon>
        <taxon>Polyporales</taxon>
        <taxon>Gelatoporiaceae</taxon>
        <taxon>Obba</taxon>
    </lineage>
</organism>
<dbReference type="PANTHER" id="PTHR22935">
    <property type="entry name" value="PENICILLIN-BINDING PROTEIN"/>
    <property type="match status" value="1"/>
</dbReference>
<feature type="signal peptide" evidence="2">
    <location>
        <begin position="1"/>
        <end position="17"/>
    </location>
</feature>
<dbReference type="InterPro" id="IPR051478">
    <property type="entry name" value="Beta-lactamase-like_AB/R"/>
</dbReference>
<dbReference type="PANTHER" id="PTHR22935:SF95">
    <property type="entry name" value="BETA-LACTAMASE-LIKE 1-RELATED"/>
    <property type="match status" value="1"/>
</dbReference>
<accession>A0A8E2AY06</accession>
<comment type="similarity">
    <text evidence="1">Belongs to the beta-lactamase family.</text>
</comment>
<sequence length="569" mass="63310">MGPILQSSLILLAGVASSSLYSRYFQTHPAQADDRERFSCRPFLPRVFVETPPPVDHPLVRDAVRHVDEYLAARFKVGDIDSLSVAIVTSKEPLYEKNFGVMRGNESATSPPTNSHSSYRIASVSKLLTVLEGHILAQRGVLSWDDPVTKLFPDLSYRLDGFHPDSKKLPQNEAPVTLFDLAGHMSGMGRDWPPGTVSNWPKDMQGGGPPPINGLPFPDHASLFKAIASHRLTSPPFSYPAYSNTATGLLGLALVVANRLASEDPSHEPDSYAALLKRDIFDPMGLNGSHFLTTEQNRHLVVVPSLGPEVADQDFFDAMNPAGGQFMSLHDTIVLLQTFLNPEHPKSLLTRYSMDKWMQPVHDFEEDDWTEIGFIWEIIKAKDSNNRLRKIYWKLGAMVGFHSAIAFHPGTSYGVSVLMGAHYPDAAKLAYDIFDIVQPFMDKALADYSQKLFAGTWKSQDGESTSHIVIEKGALYIDRFVLNGTDILQMFHAPGRLALRSSERRDELRLDTGIPGYNGEKHMGCYPYWNGQDLWGLRDEAPINLIYFTGEGNTRALHVPSVGVTMKRT</sequence>
<dbReference type="InterPro" id="IPR001466">
    <property type="entry name" value="Beta-lactam-related"/>
</dbReference>
<dbReference type="Pfam" id="PF00144">
    <property type="entry name" value="Beta-lactamase"/>
    <property type="match status" value="1"/>
</dbReference>
<dbReference type="InterPro" id="IPR012338">
    <property type="entry name" value="Beta-lactam/transpept-like"/>
</dbReference>
<feature type="domain" description="Beta-lactamase-related" evidence="3">
    <location>
        <begin position="72"/>
        <end position="436"/>
    </location>
</feature>
<proteinExistence type="inferred from homology"/>
<keyword evidence="5" id="KW-1185">Reference proteome</keyword>
<evidence type="ECO:0000313" key="4">
    <source>
        <dbReference type="EMBL" id="OCH90269.1"/>
    </source>
</evidence>
<evidence type="ECO:0000259" key="3">
    <source>
        <dbReference type="Pfam" id="PF00144"/>
    </source>
</evidence>
<gene>
    <name evidence="4" type="ORF">OBBRIDRAFT_793505</name>
</gene>
<dbReference type="SUPFAM" id="SSF56601">
    <property type="entry name" value="beta-lactamase/transpeptidase-like"/>
    <property type="match status" value="1"/>
</dbReference>
<reference evidence="4 5" key="1">
    <citation type="submission" date="2016-07" db="EMBL/GenBank/DDBJ databases">
        <title>Draft genome of the white-rot fungus Obba rivulosa 3A-2.</title>
        <authorList>
            <consortium name="DOE Joint Genome Institute"/>
            <person name="Miettinen O."/>
            <person name="Riley R."/>
            <person name="Acob R."/>
            <person name="Barry K."/>
            <person name="Cullen D."/>
            <person name="De Vries R."/>
            <person name="Hainaut M."/>
            <person name="Hatakka A."/>
            <person name="Henrissat B."/>
            <person name="Hilden K."/>
            <person name="Kuo R."/>
            <person name="Labutti K."/>
            <person name="Lipzen A."/>
            <person name="Makela M.R."/>
            <person name="Sandor L."/>
            <person name="Spatafora J.W."/>
            <person name="Grigoriev I.V."/>
            <person name="Hibbett D.S."/>
        </authorList>
    </citation>
    <scope>NUCLEOTIDE SEQUENCE [LARGE SCALE GENOMIC DNA]</scope>
    <source>
        <strain evidence="4 5">3A-2</strain>
    </source>
</reference>
<evidence type="ECO:0000256" key="2">
    <source>
        <dbReference type="SAM" id="SignalP"/>
    </source>
</evidence>